<evidence type="ECO:0000313" key="2">
    <source>
        <dbReference type="Proteomes" id="UP000269396"/>
    </source>
</evidence>
<reference evidence="1 2" key="1">
    <citation type="submission" date="2018-11" db="EMBL/GenBank/DDBJ databases">
        <authorList>
            <consortium name="Pathogen Informatics"/>
        </authorList>
    </citation>
    <scope>NUCLEOTIDE SEQUENCE [LARGE SCALE GENOMIC DNA]</scope>
    <source>
        <strain>Denwood</strain>
        <strain evidence="2">Zambia</strain>
    </source>
</reference>
<keyword evidence="2" id="KW-1185">Reference proteome</keyword>
<sequence length="29" mass="3754">MVDLLNIYNVYWLVYRNYFEKYFMVKNNT</sequence>
<dbReference type="AlphaFoldDB" id="A0A3P8BBS7"/>
<dbReference type="Proteomes" id="UP000269396">
    <property type="component" value="Unassembled WGS sequence"/>
</dbReference>
<gene>
    <name evidence="1" type="ORF">SMTD_LOCUS4456</name>
</gene>
<proteinExistence type="predicted"/>
<protein>
    <submittedName>
        <fullName evidence="1">Uncharacterized protein</fullName>
    </submittedName>
</protein>
<evidence type="ECO:0000313" key="1">
    <source>
        <dbReference type="EMBL" id="VDP07248.1"/>
    </source>
</evidence>
<organism evidence="1 2">
    <name type="scientific">Schistosoma mattheei</name>
    <dbReference type="NCBI Taxonomy" id="31246"/>
    <lineage>
        <taxon>Eukaryota</taxon>
        <taxon>Metazoa</taxon>
        <taxon>Spiralia</taxon>
        <taxon>Lophotrochozoa</taxon>
        <taxon>Platyhelminthes</taxon>
        <taxon>Trematoda</taxon>
        <taxon>Digenea</taxon>
        <taxon>Strigeidida</taxon>
        <taxon>Schistosomatoidea</taxon>
        <taxon>Schistosomatidae</taxon>
        <taxon>Schistosoma</taxon>
    </lineage>
</organism>
<dbReference type="EMBL" id="UZAL01012797">
    <property type="protein sequence ID" value="VDP07248.1"/>
    <property type="molecule type" value="Genomic_DNA"/>
</dbReference>
<accession>A0A3P8BBS7</accession>
<name>A0A3P8BBS7_9TREM</name>